<feature type="compositionally biased region" description="Basic and acidic residues" evidence="1">
    <location>
        <begin position="116"/>
        <end position="127"/>
    </location>
</feature>
<dbReference type="AlphaFoldDB" id="A0A8X6F7Q7"/>
<protein>
    <submittedName>
        <fullName evidence="2">Uncharacterized protein</fullName>
    </submittedName>
</protein>
<feature type="region of interest" description="Disordered" evidence="1">
    <location>
        <begin position="1"/>
        <end position="159"/>
    </location>
</feature>
<evidence type="ECO:0000313" key="3">
    <source>
        <dbReference type="Proteomes" id="UP000887116"/>
    </source>
</evidence>
<sequence>MQRGRPGARTGQLLPPSASSGHLKPVRRRRASSLVEGGPSGDSSKSEMYSAGGGSCGSATSRSVTHPTRLETRTKESCSRASLKVLYEAQRRSESVDRDPSSDSRGAQRPPVPEVGTEREHEGRDPIGGELFSGRTKAEETRLEVRSGSDVQIDRPTRV</sequence>
<feature type="compositionally biased region" description="Basic and acidic residues" evidence="1">
    <location>
        <begin position="89"/>
        <end position="102"/>
    </location>
</feature>
<feature type="compositionally biased region" description="Basic and acidic residues" evidence="1">
    <location>
        <begin position="68"/>
        <end position="78"/>
    </location>
</feature>
<dbReference type="EMBL" id="BMAO01011179">
    <property type="protein sequence ID" value="GFQ71774.1"/>
    <property type="molecule type" value="Genomic_DNA"/>
</dbReference>
<reference evidence="2" key="1">
    <citation type="submission" date="2020-07" db="EMBL/GenBank/DDBJ databases">
        <title>Multicomponent nature underlies the extraordinary mechanical properties of spider dragline silk.</title>
        <authorList>
            <person name="Kono N."/>
            <person name="Nakamura H."/>
            <person name="Mori M."/>
            <person name="Yoshida Y."/>
            <person name="Ohtoshi R."/>
            <person name="Malay A.D."/>
            <person name="Moran D.A.P."/>
            <person name="Tomita M."/>
            <person name="Numata K."/>
            <person name="Arakawa K."/>
        </authorList>
    </citation>
    <scope>NUCLEOTIDE SEQUENCE</scope>
</reference>
<feature type="compositionally biased region" description="Basic and acidic residues" evidence="1">
    <location>
        <begin position="136"/>
        <end position="159"/>
    </location>
</feature>
<proteinExistence type="predicted"/>
<organism evidence="2 3">
    <name type="scientific">Trichonephila clavata</name>
    <name type="common">Joro spider</name>
    <name type="synonym">Nephila clavata</name>
    <dbReference type="NCBI Taxonomy" id="2740835"/>
    <lineage>
        <taxon>Eukaryota</taxon>
        <taxon>Metazoa</taxon>
        <taxon>Ecdysozoa</taxon>
        <taxon>Arthropoda</taxon>
        <taxon>Chelicerata</taxon>
        <taxon>Arachnida</taxon>
        <taxon>Araneae</taxon>
        <taxon>Araneomorphae</taxon>
        <taxon>Entelegynae</taxon>
        <taxon>Araneoidea</taxon>
        <taxon>Nephilidae</taxon>
        <taxon>Trichonephila</taxon>
    </lineage>
</organism>
<name>A0A8X6F7Q7_TRICU</name>
<evidence type="ECO:0000313" key="2">
    <source>
        <dbReference type="EMBL" id="GFQ71774.1"/>
    </source>
</evidence>
<dbReference type="OrthoDB" id="8122498at2759"/>
<dbReference type="Proteomes" id="UP000887116">
    <property type="component" value="Unassembled WGS sequence"/>
</dbReference>
<comment type="caution">
    <text evidence="2">The sequence shown here is derived from an EMBL/GenBank/DDBJ whole genome shotgun (WGS) entry which is preliminary data.</text>
</comment>
<accession>A0A8X6F7Q7</accession>
<gene>
    <name evidence="2" type="ORF">TNCT_355501</name>
</gene>
<evidence type="ECO:0000256" key="1">
    <source>
        <dbReference type="SAM" id="MobiDB-lite"/>
    </source>
</evidence>
<keyword evidence="3" id="KW-1185">Reference proteome</keyword>